<sequence>MAWNSLFMHPDSVVENIAWNICVNKRDILDREADNLAGILHWAILKFSFLKQLKHVQLYQGMLHYAWNGHLETFLVKSTSDSSKNIVGERRDAKRVMLEQQVEGITEGDVDPDRVKNITQLRVLTRCFTCGQGTILDDIFATMPC</sequence>
<accession>A0ACC0B498</accession>
<reference evidence="2" key="1">
    <citation type="journal article" date="2023" name="Nat. Plants">
        <title>Single-cell RNA sequencing provides a high-resolution roadmap for understanding the multicellular compartmentation of specialized metabolism.</title>
        <authorList>
            <person name="Sun S."/>
            <person name="Shen X."/>
            <person name="Li Y."/>
            <person name="Li Y."/>
            <person name="Wang S."/>
            <person name="Li R."/>
            <person name="Zhang H."/>
            <person name="Shen G."/>
            <person name="Guo B."/>
            <person name="Wei J."/>
            <person name="Xu J."/>
            <person name="St-Pierre B."/>
            <person name="Chen S."/>
            <person name="Sun C."/>
        </authorList>
    </citation>
    <scope>NUCLEOTIDE SEQUENCE [LARGE SCALE GENOMIC DNA]</scope>
</reference>
<name>A0ACC0B498_CATRO</name>
<evidence type="ECO:0000313" key="2">
    <source>
        <dbReference type="Proteomes" id="UP001060085"/>
    </source>
</evidence>
<keyword evidence="2" id="KW-1185">Reference proteome</keyword>
<dbReference type="Proteomes" id="UP001060085">
    <property type="component" value="Linkage Group LG04"/>
</dbReference>
<protein>
    <submittedName>
        <fullName evidence="1">Uncharacterized protein</fullName>
    </submittedName>
</protein>
<gene>
    <name evidence="1" type="ORF">M9H77_17240</name>
</gene>
<comment type="caution">
    <text evidence="1">The sequence shown here is derived from an EMBL/GenBank/DDBJ whole genome shotgun (WGS) entry which is preliminary data.</text>
</comment>
<organism evidence="1 2">
    <name type="scientific">Catharanthus roseus</name>
    <name type="common">Madagascar periwinkle</name>
    <name type="synonym">Vinca rosea</name>
    <dbReference type="NCBI Taxonomy" id="4058"/>
    <lineage>
        <taxon>Eukaryota</taxon>
        <taxon>Viridiplantae</taxon>
        <taxon>Streptophyta</taxon>
        <taxon>Embryophyta</taxon>
        <taxon>Tracheophyta</taxon>
        <taxon>Spermatophyta</taxon>
        <taxon>Magnoliopsida</taxon>
        <taxon>eudicotyledons</taxon>
        <taxon>Gunneridae</taxon>
        <taxon>Pentapetalae</taxon>
        <taxon>asterids</taxon>
        <taxon>lamiids</taxon>
        <taxon>Gentianales</taxon>
        <taxon>Apocynaceae</taxon>
        <taxon>Rauvolfioideae</taxon>
        <taxon>Vinceae</taxon>
        <taxon>Catharanthinae</taxon>
        <taxon>Catharanthus</taxon>
    </lineage>
</organism>
<proteinExistence type="predicted"/>
<dbReference type="EMBL" id="CM044704">
    <property type="protein sequence ID" value="KAI5667387.1"/>
    <property type="molecule type" value="Genomic_DNA"/>
</dbReference>
<evidence type="ECO:0000313" key="1">
    <source>
        <dbReference type="EMBL" id="KAI5667387.1"/>
    </source>
</evidence>